<dbReference type="Proteomes" id="UP000800035">
    <property type="component" value="Unassembled WGS sequence"/>
</dbReference>
<sequence length="183" mass="20923">MTRSSTADDLNLNTHTTTTSKPPIPLTNHQRRDQIIALFDEAIASIRPRPPLSTAPLSILENEGLPIFIPVFRISIPEQFRKVNFKSMDVGKTTDSHLFKRIKDNWRWQERRRSEFWDKNIWSGEVEWCSTSDVVSKLEHDPRDGKRCGEWVVEKGATQNLLAACQEANISTEKENKGGGFLC</sequence>
<proteinExistence type="predicted"/>
<dbReference type="EMBL" id="ML976982">
    <property type="protein sequence ID" value="KAF1960963.1"/>
    <property type="molecule type" value="Genomic_DNA"/>
</dbReference>
<feature type="compositionally biased region" description="Low complexity" evidence="1">
    <location>
        <begin position="7"/>
        <end position="19"/>
    </location>
</feature>
<organism evidence="2 3">
    <name type="scientific">Byssothecium circinans</name>
    <dbReference type="NCBI Taxonomy" id="147558"/>
    <lineage>
        <taxon>Eukaryota</taxon>
        <taxon>Fungi</taxon>
        <taxon>Dikarya</taxon>
        <taxon>Ascomycota</taxon>
        <taxon>Pezizomycotina</taxon>
        <taxon>Dothideomycetes</taxon>
        <taxon>Pleosporomycetidae</taxon>
        <taxon>Pleosporales</taxon>
        <taxon>Massarineae</taxon>
        <taxon>Massarinaceae</taxon>
        <taxon>Byssothecium</taxon>
    </lineage>
</organism>
<gene>
    <name evidence="2" type="ORF">CC80DRAFT_544360</name>
</gene>
<accession>A0A6A5U753</accession>
<reference evidence="2" key="1">
    <citation type="journal article" date="2020" name="Stud. Mycol.">
        <title>101 Dothideomycetes genomes: a test case for predicting lifestyles and emergence of pathogens.</title>
        <authorList>
            <person name="Haridas S."/>
            <person name="Albert R."/>
            <person name="Binder M."/>
            <person name="Bloem J."/>
            <person name="Labutti K."/>
            <person name="Salamov A."/>
            <person name="Andreopoulos B."/>
            <person name="Baker S."/>
            <person name="Barry K."/>
            <person name="Bills G."/>
            <person name="Bluhm B."/>
            <person name="Cannon C."/>
            <person name="Castanera R."/>
            <person name="Culley D."/>
            <person name="Daum C."/>
            <person name="Ezra D."/>
            <person name="Gonzalez J."/>
            <person name="Henrissat B."/>
            <person name="Kuo A."/>
            <person name="Liang C."/>
            <person name="Lipzen A."/>
            <person name="Lutzoni F."/>
            <person name="Magnuson J."/>
            <person name="Mondo S."/>
            <person name="Nolan M."/>
            <person name="Ohm R."/>
            <person name="Pangilinan J."/>
            <person name="Park H.-J."/>
            <person name="Ramirez L."/>
            <person name="Alfaro M."/>
            <person name="Sun H."/>
            <person name="Tritt A."/>
            <person name="Yoshinaga Y."/>
            <person name="Zwiers L.-H."/>
            <person name="Turgeon B."/>
            <person name="Goodwin S."/>
            <person name="Spatafora J."/>
            <person name="Crous P."/>
            <person name="Grigoriev I."/>
        </authorList>
    </citation>
    <scope>NUCLEOTIDE SEQUENCE</scope>
    <source>
        <strain evidence="2">CBS 675.92</strain>
    </source>
</reference>
<keyword evidence="3" id="KW-1185">Reference proteome</keyword>
<dbReference type="AlphaFoldDB" id="A0A6A5U753"/>
<evidence type="ECO:0000313" key="3">
    <source>
        <dbReference type="Proteomes" id="UP000800035"/>
    </source>
</evidence>
<evidence type="ECO:0000313" key="2">
    <source>
        <dbReference type="EMBL" id="KAF1960963.1"/>
    </source>
</evidence>
<feature type="region of interest" description="Disordered" evidence="1">
    <location>
        <begin position="1"/>
        <end position="27"/>
    </location>
</feature>
<name>A0A6A5U753_9PLEO</name>
<protein>
    <submittedName>
        <fullName evidence="2">Uncharacterized protein</fullName>
    </submittedName>
</protein>
<evidence type="ECO:0000256" key="1">
    <source>
        <dbReference type="SAM" id="MobiDB-lite"/>
    </source>
</evidence>